<dbReference type="InterPro" id="IPR006597">
    <property type="entry name" value="Sel1-like"/>
</dbReference>
<evidence type="ECO:0000256" key="2">
    <source>
        <dbReference type="SAM" id="MobiDB-lite"/>
    </source>
</evidence>
<dbReference type="Gene3D" id="1.25.40.10">
    <property type="entry name" value="Tetratricopeptide repeat domain"/>
    <property type="match status" value="2"/>
</dbReference>
<feature type="transmembrane region" description="Helical" evidence="3">
    <location>
        <begin position="422"/>
        <end position="444"/>
    </location>
</feature>
<dbReference type="InterPro" id="IPR050767">
    <property type="entry name" value="Sel1_AlgK"/>
</dbReference>
<dbReference type="EMBL" id="JABAYA010000028">
    <property type="protein sequence ID" value="KAF7729105.1"/>
    <property type="molecule type" value="Genomic_DNA"/>
</dbReference>
<proteinExistence type="inferred from homology"/>
<evidence type="ECO:0000256" key="1">
    <source>
        <dbReference type="ARBA" id="ARBA00038101"/>
    </source>
</evidence>
<evidence type="ECO:0000256" key="3">
    <source>
        <dbReference type="SAM" id="Phobius"/>
    </source>
</evidence>
<feature type="region of interest" description="Disordered" evidence="2">
    <location>
        <begin position="1"/>
        <end position="90"/>
    </location>
</feature>
<feature type="compositionally biased region" description="Polar residues" evidence="2">
    <location>
        <begin position="22"/>
        <end position="32"/>
    </location>
</feature>
<dbReference type="PANTHER" id="PTHR11102">
    <property type="entry name" value="SEL-1-LIKE PROTEIN"/>
    <property type="match status" value="1"/>
</dbReference>
<keyword evidence="3" id="KW-1133">Transmembrane helix</keyword>
<dbReference type="Proteomes" id="UP000605846">
    <property type="component" value="Unassembled WGS sequence"/>
</dbReference>
<dbReference type="InterPro" id="IPR011990">
    <property type="entry name" value="TPR-like_helical_dom_sf"/>
</dbReference>
<keyword evidence="5" id="KW-1185">Reference proteome</keyword>
<dbReference type="AlphaFoldDB" id="A0A8H7ET09"/>
<protein>
    <recommendedName>
        <fullName evidence="6">HCP-like protein</fullName>
    </recommendedName>
</protein>
<feature type="compositionally biased region" description="Low complexity" evidence="2">
    <location>
        <begin position="38"/>
        <end position="54"/>
    </location>
</feature>
<dbReference type="PANTHER" id="PTHR11102:SF160">
    <property type="entry name" value="ERAD-ASSOCIATED E3 UBIQUITIN-PROTEIN LIGASE COMPONENT HRD3"/>
    <property type="match status" value="1"/>
</dbReference>
<name>A0A8H7ET09_9FUNG</name>
<dbReference type="Pfam" id="PF08238">
    <property type="entry name" value="Sel1"/>
    <property type="match status" value="5"/>
</dbReference>
<reference evidence="4" key="1">
    <citation type="submission" date="2020-01" db="EMBL/GenBank/DDBJ databases">
        <title>Genome Sequencing of Three Apophysomyces-Like Fungal Strains Confirms a Novel Fungal Genus in the Mucoromycota with divergent Burkholderia-like Endosymbiotic Bacteria.</title>
        <authorList>
            <person name="Stajich J.E."/>
            <person name="Macias A.M."/>
            <person name="Carter-House D."/>
            <person name="Lovett B."/>
            <person name="Kasson L.R."/>
            <person name="Berry K."/>
            <person name="Grigoriev I."/>
            <person name="Chang Y."/>
            <person name="Spatafora J."/>
            <person name="Kasson M.T."/>
        </authorList>
    </citation>
    <scope>NUCLEOTIDE SEQUENCE</scope>
    <source>
        <strain evidence="4">NRRL A-21654</strain>
    </source>
</reference>
<feature type="compositionally biased region" description="Polar residues" evidence="2">
    <location>
        <begin position="81"/>
        <end position="90"/>
    </location>
</feature>
<accession>A0A8H7ET09</accession>
<evidence type="ECO:0000313" key="4">
    <source>
        <dbReference type="EMBL" id="KAF7729105.1"/>
    </source>
</evidence>
<comment type="similarity">
    <text evidence="1">Belongs to the sel-1 family.</text>
</comment>
<feature type="compositionally biased region" description="Low complexity" evidence="2">
    <location>
        <begin position="67"/>
        <end position="77"/>
    </location>
</feature>
<comment type="caution">
    <text evidence="4">The sequence shown here is derived from an EMBL/GenBank/DDBJ whole genome shotgun (WGS) entry which is preliminary data.</text>
</comment>
<sequence>MSSPNHSPNSSMILPAPALAESLTTDPSSSAQMADLIQQAVALGSSSAQSSLPSVEDDNSQPNSPVATTPPTLATPPHLQAETSQNQQTPKYRILTIHLEKDNEGQEWAIPISGGWKSDMDIDVTSAYHLGGWFESRMGNMEKALQYFLSAAERGHTRSMIKAAALYEADNNVVGVSKPLPERDPKKAFEWYKRAADASEQSGGTSRSSGPDPLACYIVGTTYGTGSQEADVDKNYELALLYYNRCMAITAPRIDADFSVVNHDIIPKSYLRSHAPHTADERHFCSAAFQTGLIYLYGSSPEGEVVRSVTDVQVDPQLAIRYWKEAALLGHAQACYNIGIMYANGMGVEKDLFVAGKWFGRAIKLDNTGKLIVPDGVKIVDWDTTKEALALEQKEKVKMMARQRKERHRKKRRSKRKSQEDTLLPVFFVLGSVAMVGAAFWWYYRGNRHNH</sequence>
<dbReference type="SMART" id="SM00671">
    <property type="entry name" value="SEL1"/>
    <property type="match status" value="5"/>
</dbReference>
<dbReference type="OrthoDB" id="2254916at2759"/>
<gene>
    <name evidence="4" type="ORF">EC973_004873</name>
</gene>
<dbReference type="SUPFAM" id="SSF81901">
    <property type="entry name" value="HCP-like"/>
    <property type="match status" value="1"/>
</dbReference>
<keyword evidence="3" id="KW-0812">Transmembrane</keyword>
<evidence type="ECO:0000313" key="5">
    <source>
        <dbReference type="Proteomes" id="UP000605846"/>
    </source>
</evidence>
<feature type="compositionally biased region" description="Low complexity" evidence="2">
    <location>
        <begin position="1"/>
        <end position="12"/>
    </location>
</feature>
<organism evidence="4 5">
    <name type="scientific">Apophysomyces ossiformis</name>
    <dbReference type="NCBI Taxonomy" id="679940"/>
    <lineage>
        <taxon>Eukaryota</taxon>
        <taxon>Fungi</taxon>
        <taxon>Fungi incertae sedis</taxon>
        <taxon>Mucoromycota</taxon>
        <taxon>Mucoromycotina</taxon>
        <taxon>Mucoromycetes</taxon>
        <taxon>Mucorales</taxon>
        <taxon>Mucorineae</taxon>
        <taxon>Mucoraceae</taxon>
        <taxon>Apophysomyces</taxon>
    </lineage>
</organism>
<evidence type="ECO:0008006" key="6">
    <source>
        <dbReference type="Google" id="ProtNLM"/>
    </source>
</evidence>
<keyword evidence="3" id="KW-0472">Membrane</keyword>